<dbReference type="InterPro" id="IPR006131">
    <property type="entry name" value="Asp_carbamoyltransf_Asp/Orn-bd"/>
</dbReference>
<accession>A0A316U775</accession>
<evidence type="ECO:0000313" key="10">
    <source>
        <dbReference type="EMBL" id="PWN21099.1"/>
    </source>
</evidence>
<dbReference type="STRING" id="1684307.A0A316U775"/>
<dbReference type="SUPFAM" id="SSF53671">
    <property type="entry name" value="Aspartate/ornithine carbamoyltransferase"/>
    <property type="match status" value="1"/>
</dbReference>
<evidence type="ECO:0000313" key="11">
    <source>
        <dbReference type="Proteomes" id="UP000245942"/>
    </source>
</evidence>
<feature type="domain" description="Aspartate/ornithine carbamoyltransferase carbamoyl-P binding" evidence="9">
    <location>
        <begin position="50"/>
        <end position="204"/>
    </location>
</feature>
<dbReference type="PANTHER" id="PTHR45753:SF3">
    <property type="entry name" value="ORNITHINE TRANSCARBAMYLASE, MITOCHONDRIAL"/>
    <property type="match status" value="1"/>
</dbReference>
<dbReference type="EMBL" id="KZ819326">
    <property type="protein sequence ID" value="PWN21099.1"/>
    <property type="molecule type" value="Genomic_DNA"/>
</dbReference>
<dbReference type="GO" id="GO:0042450">
    <property type="term" value="P:L-arginine biosynthetic process via ornithine"/>
    <property type="evidence" value="ECO:0007669"/>
    <property type="project" value="TreeGrafter"/>
</dbReference>
<evidence type="ECO:0000256" key="2">
    <source>
        <dbReference type="ARBA" id="ARBA00007805"/>
    </source>
</evidence>
<evidence type="ECO:0000256" key="6">
    <source>
        <dbReference type="ARBA" id="ARBA00022679"/>
    </source>
</evidence>
<proteinExistence type="inferred from homology"/>
<dbReference type="RefSeq" id="XP_025348259.1">
    <property type="nucleotide sequence ID" value="XM_025490307.1"/>
</dbReference>
<keyword evidence="5" id="KW-0028">Amino-acid biosynthesis</keyword>
<dbReference type="InterPro" id="IPR006130">
    <property type="entry name" value="Asp/Orn_carbamoylTrfase"/>
</dbReference>
<reference evidence="10 11" key="1">
    <citation type="journal article" date="2018" name="Mol. Biol. Evol.">
        <title>Broad Genomic Sampling Reveals a Smut Pathogenic Ancestry of the Fungal Clade Ustilaginomycotina.</title>
        <authorList>
            <person name="Kijpornyongpan T."/>
            <person name="Mondo S.J."/>
            <person name="Barry K."/>
            <person name="Sandor L."/>
            <person name="Lee J."/>
            <person name="Lipzen A."/>
            <person name="Pangilinan J."/>
            <person name="LaButti K."/>
            <person name="Hainaut M."/>
            <person name="Henrissat B."/>
            <person name="Grigoriev I.V."/>
            <person name="Spatafora J.W."/>
            <person name="Aime M.C."/>
        </authorList>
    </citation>
    <scope>NUCLEOTIDE SEQUENCE [LARGE SCALE GENOMIC DNA]</scope>
    <source>
        <strain evidence="10 11">MCA 4718</strain>
    </source>
</reference>
<comment type="pathway">
    <text evidence="1">Amino-acid biosynthesis; L-arginine biosynthesis; L-arginine from L-ornithine and carbamoyl phosphate: step 1/3.</text>
</comment>
<keyword evidence="6 7" id="KW-0808">Transferase</keyword>
<dbReference type="PANTHER" id="PTHR45753">
    <property type="entry name" value="ORNITHINE CARBAMOYLTRANSFERASE, MITOCHONDRIAL"/>
    <property type="match status" value="1"/>
</dbReference>
<dbReference type="EC" id="2.1.3.3" evidence="3"/>
<evidence type="ECO:0000256" key="7">
    <source>
        <dbReference type="RuleBase" id="RU003634"/>
    </source>
</evidence>
<dbReference type="GO" id="GO:0016597">
    <property type="term" value="F:amino acid binding"/>
    <property type="evidence" value="ECO:0007669"/>
    <property type="project" value="InterPro"/>
</dbReference>
<dbReference type="InterPro" id="IPR036901">
    <property type="entry name" value="Asp/Orn_carbamoylTrfase_sf"/>
</dbReference>
<dbReference type="OrthoDB" id="10252326at2759"/>
<dbReference type="GO" id="GO:0019240">
    <property type="term" value="P:citrulline biosynthetic process"/>
    <property type="evidence" value="ECO:0007669"/>
    <property type="project" value="TreeGrafter"/>
</dbReference>
<keyword evidence="4" id="KW-0055">Arginine biosynthesis</keyword>
<dbReference type="Gene3D" id="3.40.50.1370">
    <property type="entry name" value="Aspartate/ornithine carbamoyltransferase"/>
    <property type="match status" value="2"/>
</dbReference>
<dbReference type="AlphaFoldDB" id="A0A316U775"/>
<dbReference type="InterPro" id="IPR002292">
    <property type="entry name" value="Orn/put_carbamltrans"/>
</dbReference>
<dbReference type="FunFam" id="3.40.50.1370:FF:000009">
    <property type="entry name" value="Ornithine carbamoyltransferase, mitochondrial"/>
    <property type="match status" value="1"/>
</dbReference>
<evidence type="ECO:0000256" key="1">
    <source>
        <dbReference type="ARBA" id="ARBA00004975"/>
    </source>
</evidence>
<gene>
    <name evidence="10" type="ORF">BCV69DRAFT_248691</name>
</gene>
<evidence type="ECO:0000256" key="3">
    <source>
        <dbReference type="ARBA" id="ARBA00013007"/>
    </source>
</evidence>
<dbReference type="Pfam" id="PF00185">
    <property type="entry name" value="OTCace"/>
    <property type="match status" value="1"/>
</dbReference>
<dbReference type="NCBIfam" id="TIGR00658">
    <property type="entry name" value="orni_carb_tr"/>
    <property type="match status" value="1"/>
</dbReference>
<protein>
    <recommendedName>
        <fullName evidence="3">ornithine carbamoyltransferase</fullName>
        <ecNumber evidence="3">2.1.3.3</ecNumber>
    </recommendedName>
</protein>
<dbReference type="PRINTS" id="PR00102">
    <property type="entry name" value="OTCASE"/>
</dbReference>
<sequence length="461" mass="50535">MSFSFLRLATRSASSPIGRCSTSPRLVRTFLSTSSKWHSSSGSPGLLPPHLLTLADLSTSQIQALLNNAANFKASLTAHNHDLVMGAVAFDDGSELEQTLKNKTVALLFTKRSTRTRVASETSAVALGGHPMFLGPSDIQLGVNESLYDTAKVVGSMVDGIMARVDGHEEVELLAQHAGVPVINALSDLYHPTQILADLLTMVEAFPTNTSSSKSPACLSSLAGLKVAWVGDSNNILNDMLVALPRLGIHLSVATPKGYDRNERVWGTMQDGIEEERKKGGSVTVAGVDWSNDPKEAVRDADIIVTDTWISMGEESSKEQRLRDFSGFQVTEALGREGGAKTDWKFMHCLPRKSQEVDDEVFYGKRSIVFPEAENRKWTIMSVFEWVFRVATRAQHEQRNERVWEERPLTHSRFLIAVHTWDVGRSEASSSVCINVVSSVSGDGRSADSYKYNLPKLVDLA</sequence>
<feature type="domain" description="Aspartate/ornithine carbamoyltransferase Asp/Orn-binding" evidence="8">
    <location>
        <begin position="224"/>
        <end position="386"/>
    </location>
</feature>
<evidence type="ECO:0000259" key="9">
    <source>
        <dbReference type="Pfam" id="PF02729"/>
    </source>
</evidence>
<dbReference type="InterPro" id="IPR006132">
    <property type="entry name" value="Asp/Orn_carbamoyltranf_P-bd"/>
</dbReference>
<evidence type="ECO:0000256" key="4">
    <source>
        <dbReference type="ARBA" id="ARBA00022571"/>
    </source>
</evidence>
<dbReference type="GO" id="GO:0004585">
    <property type="term" value="F:ornithine carbamoyltransferase activity"/>
    <property type="evidence" value="ECO:0007669"/>
    <property type="project" value="UniProtKB-EC"/>
</dbReference>
<evidence type="ECO:0000256" key="5">
    <source>
        <dbReference type="ARBA" id="ARBA00022605"/>
    </source>
</evidence>
<dbReference type="PRINTS" id="PR00100">
    <property type="entry name" value="AOTCASE"/>
</dbReference>
<comment type="similarity">
    <text evidence="2">Belongs to the aspartate/ornithine carbamoyltransferase superfamily. OTCase family.</text>
</comment>
<dbReference type="PROSITE" id="PS00097">
    <property type="entry name" value="CARBAMOYLTRANSFERASE"/>
    <property type="match status" value="1"/>
</dbReference>
<evidence type="ECO:0000259" key="8">
    <source>
        <dbReference type="Pfam" id="PF00185"/>
    </source>
</evidence>
<dbReference type="GeneID" id="37012041"/>
<dbReference type="GO" id="GO:0005739">
    <property type="term" value="C:mitochondrion"/>
    <property type="evidence" value="ECO:0007669"/>
    <property type="project" value="TreeGrafter"/>
</dbReference>
<dbReference type="Proteomes" id="UP000245942">
    <property type="component" value="Unassembled WGS sequence"/>
</dbReference>
<keyword evidence="11" id="KW-1185">Reference proteome</keyword>
<dbReference type="Pfam" id="PF02729">
    <property type="entry name" value="OTCace_N"/>
    <property type="match status" value="1"/>
</dbReference>
<organism evidence="10 11">
    <name type="scientific">Pseudomicrostroma glucosiphilum</name>
    <dbReference type="NCBI Taxonomy" id="1684307"/>
    <lineage>
        <taxon>Eukaryota</taxon>
        <taxon>Fungi</taxon>
        <taxon>Dikarya</taxon>
        <taxon>Basidiomycota</taxon>
        <taxon>Ustilaginomycotina</taxon>
        <taxon>Exobasidiomycetes</taxon>
        <taxon>Microstromatales</taxon>
        <taxon>Microstromatales incertae sedis</taxon>
        <taxon>Pseudomicrostroma</taxon>
    </lineage>
</organism>
<name>A0A316U775_9BASI</name>